<gene>
    <name evidence="2" type="ORF">VMCG_08232</name>
</gene>
<comment type="caution">
    <text evidence="2">The sequence shown here is derived from an EMBL/GenBank/DDBJ whole genome shotgun (WGS) entry which is preliminary data.</text>
</comment>
<dbReference type="AlphaFoldDB" id="A0A423VSS8"/>
<protein>
    <submittedName>
        <fullName evidence="2">Uncharacterized protein</fullName>
    </submittedName>
</protein>
<organism evidence="2 3">
    <name type="scientific">Cytospora schulzeri</name>
    <dbReference type="NCBI Taxonomy" id="448051"/>
    <lineage>
        <taxon>Eukaryota</taxon>
        <taxon>Fungi</taxon>
        <taxon>Dikarya</taxon>
        <taxon>Ascomycota</taxon>
        <taxon>Pezizomycotina</taxon>
        <taxon>Sordariomycetes</taxon>
        <taxon>Sordariomycetidae</taxon>
        <taxon>Diaporthales</taxon>
        <taxon>Cytosporaceae</taxon>
        <taxon>Cytospora</taxon>
    </lineage>
</organism>
<evidence type="ECO:0000256" key="1">
    <source>
        <dbReference type="SAM" id="MobiDB-lite"/>
    </source>
</evidence>
<reference evidence="2 3" key="1">
    <citation type="submission" date="2015-09" db="EMBL/GenBank/DDBJ databases">
        <title>Host preference determinants of Valsa canker pathogens revealed by comparative genomics.</title>
        <authorList>
            <person name="Yin Z."/>
            <person name="Huang L."/>
        </authorList>
    </citation>
    <scope>NUCLEOTIDE SEQUENCE [LARGE SCALE GENOMIC DNA]</scope>
    <source>
        <strain evidence="2 3">03-1</strain>
    </source>
</reference>
<evidence type="ECO:0000313" key="2">
    <source>
        <dbReference type="EMBL" id="ROV94060.1"/>
    </source>
</evidence>
<evidence type="ECO:0000313" key="3">
    <source>
        <dbReference type="Proteomes" id="UP000283895"/>
    </source>
</evidence>
<proteinExistence type="predicted"/>
<dbReference type="Proteomes" id="UP000283895">
    <property type="component" value="Unassembled WGS sequence"/>
</dbReference>
<dbReference type="STRING" id="356882.A0A423VSS8"/>
<sequence length="321" mass="36388">MAQEVRPIGYLDEGTMDSRLVFPDYRDIAIQDVEWMVLKQNPRDPVCLVDLTIIHMSPLGRQRGGLSFSSITAQTCGIPWYWSNVYRSGPGGYVNQIPCFWLGRGEVNVLQLHMPTHTRPRQAVGANATHEDLWDYFCNRPAILSWHKEMPPRVVDVLEQDLRKRGDKTYASDYLERVGDDSERSADQGEVYKPPTWGGGGDGRKQRLAKRSSTASPLSVQEGLTVEYMVAERSARTLCSSKSSMGPDYVNVPEGLFCRMSDKTLFPLCDFSNAEGLREDCFDVGSQDLVPEGQQLQKRSQYALVRHRGRDRPEEELEEIH</sequence>
<dbReference type="OrthoDB" id="5365129at2759"/>
<keyword evidence="3" id="KW-1185">Reference proteome</keyword>
<feature type="region of interest" description="Disordered" evidence="1">
    <location>
        <begin position="173"/>
        <end position="216"/>
    </location>
</feature>
<feature type="compositionally biased region" description="Basic and acidic residues" evidence="1">
    <location>
        <begin position="173"/>
        <end position="187"/>
    </location>
</feature>
<name>A0A423VSS8_9PEZI</name>
<dbReference type="EMBL" id="LKEA01000042">
    <property type="protein sequence ID" value="ROV94060.1"/>
    <property type="molecule type" value="Genomic_DNA"/>
</dbReference>
<accession>A0A423VSS8</accession>